<name>A0A401NM32_SCYTO</name>
<evidence type="ECO:0000313" key="1">
    <source>
        <dbReference type="EMBL" id="GCB61936.1"/>
    </source>
</evidence>
<proteinExistence type="predicted"/>
<dbReference type="Proteomes" id="UP000288216">
    <property type="component" value="Unassembled WGS sequence"/>
</dbReference>
<reference evidence="1 2" key="1">
    <citation type="journal article" date="2018" name="Nat. Ecol. Evol.">
        <title>Shark genomes provide insights into elasmobranch evolution and the origin of vertebrates.</title>
        <authorList>
            <person name="Hara Y"/>
            <person name="Yamaguchi K"/>
            <person name="Onimaru K"/>
            <person name="Kadota M"/>
            <person name="Koyanagi M"/>
            <person name="Keeley SD"/>
            <person name="Tatsumi K"/>
            <person name="Tanaka K"/>
            <person name="Motone F"/>
            <person name="Kageyama Y"/>
            <person name="Nozu R"/>
            <person name="Adachi N"/>
            <person name="Nishimura O"/>
            <person name="Nakagawa R"/>
            <person name="Tanegashima C"/>
            <person name="Kiyatake I"/>
            <person name="Matsumoto R"/>
            <person name="Murakumo K"/>
            <person name="Nishida K"/>
            <person name="Terakita A"/>
            <person name="Kuratani S"/>
            <person name="Sato K"/>
            <person name="Hyodo S Kuraku.S."/>
        </authorList>
    </citation>
    <scope>NUCLEOTIDE SEQUENCE [LARGE SCALE GENOMIC DNA]</scope>
</reference>
<protein>
    <submittedName>
        <fullName evidence="1">Uncharacterized protein</fullName>
    </submittedName>
</protein>
<dbReference type="EMBL" id="BFAA01002532">
    <property type="protein sequence ID" value="GCB61936.1"/>
    <property type="molecule type" value="Genomic_DNA"/>
</dbReference>
<accession>A0A401NM32</accession>
<organism evidence="1 2">
    <name type="scientific">Scyliorhinus torazame</name>
    <name type="common">Cloudy catshark</name>
    <name type="synonym">Catulus torazame</name>
    <dbReference type="NCBI Taxonomy" id="75743"/>
    <lineage>
        <taxon>Eukaryota</taxon>
        <taxon>Metazoa</taxon>
        <taxon>Chordata</taxon>
        <taxon>Craniata</taxon>
        <taxon>Vertebrata</taxon>
        <taxon>Chondrichthyes</taxon>
        <taxon>Elasmobranchii</taxon>
        <taxon>Galeomorphii</taxon>
        <taxon>Galeoidea</taxon>
        <taxon>Carcharhiniformes</taxon>
        <taxon>Scyliorhinidae</taxon>
        <taxon>Scyliorhinus</taxon>
    </lineage>
</organism>
<keyword evidence="2" id="KW-1185">Reference proteome</keyword>
<dbReference type="AlphaFoldDB" id="A0A401NM32"/>
<sequence>MKLGHRSTTISLLTQTTNSYFYFAQLEGIDHRKSLLVEDLQSEQFNHAAANDLVQKQLQVSCDKAGLRC</sequence>
<evidence type="ECO:0000313" key="2">
    <source>
        <dbReference type="Proteomes" id="UP000288216"/>
    </source>
</evidence>
<comment type="caution">
    <text evidence="1">The sequence shown here is derived from an EMBL/GenBank/DDBJ whole genome shotgun (WGS) entry which is preliminary data.</text>
</comment>
<gene>
    <name evidence="1" type="ORF">scyTo_0007135</name>
</gene>